<dbReference type="InterPro" id="IPR025161">
    <property type="entry name" value="IS402-like_dom"/>
</dbReference>
<dbReference type="PANTHER" id="PTHR46637">
    <property type="entry name" value="TIS1421-TRANSPOSASE PROTEIN A"/>
    <property type="match status" value="1"/>
</dbReference>
<proteinExistence type="predicted"/>
<dbReference type="Pfam" id="PF13340">
    <property type="entry name" value="DUF4096"/>
    <property type="match status" value="1"/>
</dbReference>
<dbReference type="AlphaFoldDB" id="A0A1G2FRF9"/>
<protein>
    <recommendedName>
        <fullName evidence="1">Insertion element IS402-like domain-containing protein</fullName>
    </recommendedName>
</protein>
<dbReference type="InterPro" id="IPR052909">
    <property type="entry name" value="Transposase_6_like"/>
</dbReference>
<organism evidence="2 3">
    <name type="scientific">Candidatus Portnoybacteria bacterium RIFCSPLOWO2_02_FULL_39_11</name>
    <dbReference type="NCBI Taxonomy" id="1802001"/>
    <lineage>
        <taxon>Bacteria</taxon>
        <taxon>Candidatus Portnoyibacteriota</taxon>
    </lineage>
</organism>
<dbReference type="EMBL" id="MHNF01000028">
    <property type="protein sequence ID" value="OGZ40633.1"/>
    <property type="molecule type" value="Genomic_DNA"/>
</dbReference>
<name>A0A1G2FRF9_9BACT</name>
<evidence type="ECO:0000313" key="2">
    <source>
        <dbReference type="EMBL" id="OGZ40633.1"/>
    </source>
</evidence>
<feature type="domain" description="Insertion element IS402-like" evidence="1">
    <location>
        <begin position="17"/>
        <end position="90"/>
    </location>
</feature>
<dbReference type="PANTHER" id="PTHR46637:SF1">
    <property type="entry name" value="BLL5188 PROTEIN"/>
    <property type="match status" value="1"/>
</dbReference>
<gene>
    <name evidence="2" type="ORF">A3B04_02975</name>
</gene>
<evidence type="ECO:0000313" key="3">
    <source>
        <dbReference type="Proteomes" id="UP000177126"/>
    </source>
</evidence>
<evidence type="ECO:0000259" key="1">
    <source>
        <dbReference type="Pfam" id="PF13340"/>
    </source>
</evidence>
<accession>A0A1G2FRF9</accession>
<sequence length="132" mass="15737">MQPQNKNQRKSYPSDISRRQFALLEPIIRKRRKKTGRPRADLYEAVNGLLYVLSTGCRWRDLPHDYQLSYITCYRQFIKWIKDGTFKKVFEELKHKANKKNLLHWRNAYLDASVVKSKKGVKDIAAIQENIR</sequence>
<reference evidence="2 3" key="1">
    <citation type="journal article" date="2016" name="Nat. Commun.">
        <title>Thousands of microbial genomes shed light on interconnected biogeochemical processes in an aquifer system.</title>
        <authorList>
            <person name="Anantharaman K."/>
            <person name="Brown C.T."/>
            <person name="Hug L.A."/>
            <person name="Sharon I."/>
            <person name="Castelle C.J."/>
            <person name="Probst A.J."/>
            <person name="Thomas B.C."/>
            <person name="Singh A."/>
            <person name="Wilkins M.J."/>
            <person name="Karaoz U."/>
            <person name="Brodie E.L."/>
            <person name="Williams K.H."/>
            <person name="Hubbard S.S."/>
            <person name="Banfield J.F."/>
        </authorList>
    </citation>
    <scope>NUCLEOTIDE SEQUENCE [LARGE SCALE GENOMIC DNA]</scope>
</reference>
<dbReference type="Proteomes" id="UP000177126">
    <property type="component" value="Unassembled WGS sequence"/>
</dbReference>
<comment type="caution">
    <text evidence="2">The sequence shown here is derived from an EMBL/GenBank/DDBJ whole genome shotgun (WGS) entry which is preliminary data.</text>
</comment>